<keyword evidence="2" id="KW-0444">Lipid biosynthesis</keyword>
<dbReference type="EC" id="2.3.2.30" evidence="7"/>
<dbReference type="SUPFAM" id="SSF55729">
    <property type="entry name" value="Acyl-CoA N-acyltransferases (Nat)"/>
    <property type="match status" value="1"/>
</dbReference>
<dbReference type="GO" id="GO:0006629">
    <property type="term" value="P:lipid metabolic process"/>
    <property type="evidence" value="ECO:0007669"/>
    <property type="project" value="UniProtKB-KW"/>
</dbReference>
<dbReference type="Proteomes" id="UP000238392">
    <property type="component" value="Unassembled WGS sequence"/>
</dbReference>
<protein>
    <recommendedName>
        <fullName evidence="8">L-ornithine N(alpha)-acyltransferase</fullName>
        <ecNumber evidence="7">2.3.2.30</ecNumber>
    </recommendedName>
</protein>
<evidence type="ECO:0000256" key="6">
    <source>
        <dbReference type="ARBA" id="ARBA00038095"/>
    </source>
</evidence>
<evidence type="ECO:0000313" key="11">
    <source>
        <dbReference type="EMBL" id="PRY94278.1"/>
    </source>
</evidence>
<evidence type="ECO:0000256" key="10">
    <source>
        <dbReference type="ARBA" id="ARBA00047785"/>
    </source>
</evidence>
<dbReference type="Gene3D" id="3.40.630.30">
    <property type="match status" value="1"/>
</dbReference>
<evidence type="ECO:0000256" key="4">
    <source>
        <dbReference type="ARBA" id="ARBA00023098"/>
    </source>
</evidence>
<evidence type="ECO:0000256" key="1">
    <source>
        <dbReference type="ARBA" id="ARBA00005189"/>
    </source>
</evidence>
<evidence type="ECO:0000256" key="8">
    <source>
        <dbReference type="ARBA" id="ARBA00039866"/>
    </source>
</evidence>
<dbReference type="InterPro" id="IPR016181">
    <property type="entry name" value="Acyl_CoA_acyltransferase"/>
</dbReference>
<dbReference type="RefSeq" id="WP_106262532.1">
    <property type="nucleotide sequence ID" value="NZ_PVTQ01000001.1"/>
</dbReference>
<evidence type="ECO:0000256" key="2">
    <source>
        <dbReference type="ARBA" id="ARBA00022516"/>
    </source>
</evidence>
<dbReference type="InterPro" id="IPR052351">
    <property type="entry name" value="Ornithine_N-alpha-AT"/>
</dbReference>
<comment type="similarity">
    <text evidence="6">Belongs to the acetyltransferase family. OlsB subfamily.</text>
</comment>
<organism evidence="11 12">
    <name type="scientific">Donghicola tyrosinivorans</name>
    <dbReference type="NCBI Taxonomy" id="1652492"/>
    <lineage>
        <taxon>Bacteria</taxon>
        <taxon>Pseudomonadati</taxon>
        <taxon>Pseudomonadota</taxon>
        <taxon>Alphaproteobacteria</taxon>
        <taxon>Rhodobacterales</taxon>
        <taxon>Roseobacteraceae</taxon>
        <taxon>Donghicola</taxon>
    </lineage>
</organism>
<keyword evidence="3" id="KW-0808">Transferase</keyword>
<evidence type="ECO:0000256" key="5">
    <source>
        <dbReference type="ARBA" id="ARBA00023315"/>
    </source>
</evidence>
<sequence length="250" mass="27213">MQSFQMGRYRARPAASPEDMTAALRLRSLAFHGSAERSDGDDFDPRCTHILIEEVQTGILAGCFRLLRLPCAGIGNSYSGQFYDLAALSGYDGHGLELGRFCIDPALNDPDILRVAWAALTRYVDAEGITLLFGCSSFKGTSPADFLDSLALLKARHLAPATWAPKPKAPEVIAFGTALTHNPDAKRAMRQMPPLLKTYLMMGGWVSDHAVIDRQMNTLHVFTGVEIAAIPETRKRLLRAVAGAEPNSPS</sequence>
<comment type="pathway">
    <text evidence="1">Lipid metabolism.</text>
</comment>
<comment type="caution">
    <text evidence="11">The sequence shown here is derived from an EMBL/GenBank/DDBJ whole genome shotgun (WGS) entry which is preliminary data.</text>
</comment>
<dbReference type="PANTHER" id="PTHR37323:SF1">
    <property type="entry name" value="L-ORNITHINE N(ALPHA)-ACYLTRANSFERASE"/>
    <property type="match status" value="1"/>
</dbReference>
<dbReference type="EMBL" id="PVTQ01000001">
    <property type="protein sequence ID" value="PRY94278.1"/>
    <property type="molecule type" value="Genomic_DNA"/>
</dbReference>
<evidence type="ECO:0000256" key="7">
    <source>
        <dbReference type="ARBA" id="ARBA00039058"/>
    </source>
</evidence>
<evidence type="ECO:0000313" key="12">
    <source>
        <dbReference type="Proteomes" id="UP000238392"/>
    </source>
</evidence>
<comment type="catalytic activity">
    <reaction evidence="10">
        <text>a (3R)-hydroxyacyl-[ACP] + L-ornithine = a lyso-ornithine lipid + holo-[ACP] + H(+)</text>
        <dbReference type="Rhea" id="RHEA:20633"/>
        <dbReference type="Rhea" id="RHEA-COMP:9685"/>
        <dbReference type="Rhea" id="RHEA-COMP:9945"/>
        <dbReference type="ChEBI" id="CHEBI:15378"/>
        <dbReference type="ChEBI" id="CHEBI:46911"/>
        <dbReference type="ChEBI" id="CHEBI:64479"/>
        <dbReference type="ChEBI" id="CHEBI:78827"/>
        <dbReference type="ChEBI" id="CHEBI:138482"/>
        <dbReference type="EC" id="2.3.2.30"/>
    </reaction>
    <physiologicalReaction direction="left-to-right" evidence="10">
        <dbReference type="Rhea" id="RHEA:20634"/>
    </physiologicalReaction>
</comment>
<dbReference type="PANTHER" id="PTHR37323">
    <property type="entry name" value="GCN5-RELATED N-ACETYLTRANSFERASE"/>
    <property type="match status" value="1"/>
</dbReference>
<gene>
    <name evidence="11" type="ORF">CLV74_101415</name>
</gene>
<name>A0A2T0X5Q6_9RHOB</name>
<dbReference type="GO" id="GO:0043810">
    <property type="term" value="F:ornithine-acyl [acyl carrier protein] N-acyltransferase activity"/>
    <property type="evidence" value="ECO:0007669"/>
    <property type="project" value="UniProtKB-EC"/>
</dbReference>
<dbReference type="OrthoDB" id="9787072at2"/>
<evidence type="ECO:0000256" key="9">
    <source>
        <dbReference type="ARBA" id="ARBA00045724"/>
    </source>
</evidence>
<accession>A0A2T0X5Q6</accession>
<keyword evidence="12" id="KW-1185">Reference proteome</keyword>
<reference evidence="11 12" key="1">
    <citation type="submission" date="2018-03" db="EMBL/GenBank/DDBJ databases">
        <title>Genomic Encyclopedia of Archaeal and Bacterial Type Strains, Phase II (KMG-II): from individual species to whole genera.</title>
        <authorList>
            <person name="Goeker M."/>
        </authorList>
    </citation>
    <scope>NUCLEOTIDE SEQUENCE [LARGE SCALE GENOMIC DNA]</scope>
    <source>
        <strain evidence="11 12">DSM 100212</strain>
    </source>
</reference>
<proteinExistence type="inferred from homology"/>
<keyword evidence="4" id="KW-0443">Lipid metabolism</keyword>
<keyword evidence="5" id="KW-0012">Acyltransferase</keyword>
<comment type="function">
    <text evidence="9">Catalyzes the first step in the biosynthesis of ornithine lipids, which are phosphorus-free membrane lipids. Catalyzes the 3-hydroxyacyl-acyl carrier protein-dependent acylation of ornithine to form lyso-ornithine lipid (LOL).</text>
</comment>
<evidence type="ECO:0000256" key="3">
    <source>
        <dbReference type="ARBA" id="ARBA00022679"/>
    </source>
</evidence>
<dbReference type="Pfam" id="PF13444">
    <property type="entry name" value="Acetyltransf_5"/>
    <property type="match status" value="1"/>
</dbReference>
<dbReference type="AlphaFoldDB" id="A0A2T0X5Q6"/>